<keyword evidence="2" id="KW-1185">Reference proteome</keyword>
<evidence type="ECO:0000313" key="2">
    <source>
        <dbReference type="Proteomes" id="UP000265520"/>
    </source>
</evidence>
<name>A0A392V289_9FABA</name>
<dbReference type="AlphaFoldDB" id="A0A392V289"/>
<feature type="non-terminal residue" evidence="1">
    <location>
        <position position="60"/>
    </location>
</feature>
<evidence type="ECO:0000313" key="1">
    <source>
        <dbReference type="EMBL" id="MCI82376.1"/>
    </source>
</evidence>
<protein>
    <submittedName>
        <fullName evidence="1">Uncharacterized protein</fullName>
    </submittedName>
</protein>
<reference evidence="1 2" key="1">
    <citation type="journal article" date="2018" name="Front. Plant Sci.">
        <title>Red Clover (Trifolium pratense) and Zigzag Clover (T. medium) - A Picture of Genomic Similarities and Differences.</title>
        <authorList>
            <person name="Dluhosova J."/>
            <person name="Istvanek J."/>
            <person name="Nedelnik J."/>
            <person name="Repkova J."/>
        </authorList>
    </citation>
    <scope>NUCLEOTIDE SEQUENCE [LARGE SCALE GENOMIC DNA]</scope>
    <source>
        <strain evidence="2">cv. 10/8</strain>
        <tissue evidence="1">Leaf</tissue>
    </source>
</reference>
<dbReference type="Proteomes" id="UP000265520">
    <property type="component" value="Unassembled WGS sequence"/>
</dbReference>
<dbReference type="EMBL" id="LXQA011041778">
    <property type="protein sequence ID" value="MCI82376.1"/>
    <property type="molecule type" value="Genomic_DNA"/>
</dbReference>
<sequence length="60" mass="6356">MLLPPSTLFSATVAVKTTAAHYTTTSACNKHLNLIVTEHVTTTVISLKRRISSVMSLAAG</sequence>
<organism evidence="1 2">
    <name type="scientific">Trifolium medium</name>
    <dbReference type="NCBI Taxonomy" id="97028"/>
    <lineage>
        <taxon>Eukaryota</taxon>
        <taxon>Viridiplantae</taxon>
        <taxon>Streptophyta</taxon>
        <taxon>Embryophyta</taxon>
        <taxon>Tracheophyta</taxon>
        <taxon>Spermatophyta</taxon>
        <taxon>Magnoliopsida</taxon>
        <taxon>eudicotyledons</taxon>
        <taxon>Gunneridae</taxon>
        <taxon>Pentapetalae</taxon>
        <taxon>rosids</taxon>
        <taxon>fabids</taxon>
        <taxon>Fabales</taxon>
        <taxon>Fabaceae</taxon>
        <taxon>Papilionoideae</taxon>
        <taxon>50 kb inversion clade</taxon>
        <taxon>NPAAA clade</taxon>
        <taxon>Hologalegina</taxon>
        <taxon>IRL clade</taxon>
        <taxon>Trifolieae</taxon>
        <taxon>Trifolium</taxon>
    </lineage>
</organism>
<comment type="caution">
    <text evidence="1">The sequence shown here is derived from an EMBL/GenBank/DDBJ whole genome shotgun (WGS) entry which is preliminary data.</text>
</comment>
<accession>A0A392V289</accession>
<proteinExistence type="predicted"/>